<gene>
    <name evidence="1" type="ordered locus">Pyrfu_0482</name>
</gene>
<dbReference type="HOGENOM" id="CLU_1431701_0_0_2"/>
<dbReference type="AlphaFoldDB" id="G0EGH9"/>
<name>G0EGH9_PYRF1</name>
<evidence type="ECO:0008006" key="3">
    <source>
        <dbReference type="Google" id="ProtNLM"/>
    </source>
</evidence>
<proteinExistence type="predicted"/>
<dbReference type="InParanoid" id="G0EGH9"/>
<protein>
    <recommendedName>
        <fullName evidence="3">PaREP1 family protein</fullName>
    </recommendedName>
</protein>
<accession>G0EGH9</accession>
<evidence type="ECO:0000313" key="2">
    <source>
        <dbReference type="Proteomes" id="UP000001037"/>
    </source>
</evidence>
<organism evidence="1 2">
    <name type="scientific">Pyrolobus fumarii (strain DSM 11204 / 1A)</name>
    <dbReference type="NCBI Taxonomy" id="694429"/>
    <lineage>
        <taxon>Archaea</taxon>
        <taxon>Thermoproteota</taxon>
        <taxon>Thermoprotei</taxon>
        <taxon>Desulfurococcales</taxon>
        <taxon>Pyrodictiaceae</taxon>
        <taxon>Pyrolobus</taxon>
    </lineage>
</organism>
<sequence>MVLFPACRYVTRRGSCGMMALTVDDGSVGRRSGVREVERHRGNLLWALELAERELGTTPRQAFNKVFLAWREAIAYIAARLLADLRLSKVVRDQLSRLPTPAYEDGEVRVTTSNAVKTLKTLLRVCSEAGCGRRVVEALRLLWEVRDTAFKLHTAFYEGPEHAGFEDEMEAVEATGRLLEKIRRLVETL</sequence>
<dbReference type="KEGG" id="pfm:Pyrfu_0482"/>
<keyword evidence="2" id="KW-1185">Reference proteome</keyword>
<dbReference type="EMBL" id="CP002838">
    <property type="protein sequence ID" value="AEM38353.1"/>
    <property type="molecule type" value="Genomic_DNA"/>
</dbReference>
<dbReference type="eggNOG" id="arCOG03708">
    <property type="taxonomic scope" value="Archaea"/>
</dbReference>
<evidence type="ECO:0000313" key="1">
    <source>
        <dbReference type="EMBL" id="AEM38353.1"/>
    </source>
</evidence>
<dbReference type="Proteomes" id="UP000001037">
    <property type="component" value="Chromosome"/>
</dbReference>
<reference evidence="1 2" key="1">
    <citation type="journal article" date="2011" name="Stand. Genomic Sci.">
        <title>Complete genome sequence of the hyperthermophilic chemolithoautotroph Pyrolobus fumarii type strain (1A).</title>
        <authorList>
            <person name="Anderson I."/>
            <person name="Goker M."/>
            <person name="Nolan M."/>
            <person name="Lucas S."/>
            <person name="Hammon N."/>
            <person name="Deshpande S."/>
            <person name="Cheng J.F."/>
            <person name="Tapia R."/>
            <person name="Han C."/>
            <person name="Goodwin L."/>
            <person name="Pitluck S."/>
            <person name="Huntemann M."/>
            <person name="Liolios K."/>
            <person name="Ivanova N."/>
            <person name="Pagani I."/>
            <person name="Mavromatis K."/>
            <person name="Ovchinikova G."/>
            <person name="Pati A."/>
            <person name="Chen A."/>
            <person name="Palaniappan K."/>
            <person name="Land M."/>
            <person name="Hauser L."/>
            <person name="Brambilla E.M."/>
            <person name="Huber H."/>
            <person name="Yasawong M."/>
            <person name="Rohde M."/>
            <person name="Spring S."/>
            <person name="Abt B."/>
            <person name="Sikorski J."/>
            <person name="Wirth R."/>
            <person name="Detter J.C."/>
            <person name="Woyke T."/>
            <person name="Bristow J."/>
            <person name="Eisen J.A."/>
            <person name="Markowitz V."/>
            <person name="Hugenholtz P."/>
            <person name="Kyrpides N.C."/>
            <person name="Klenk H.P."/>
            <person name="Lapidus A."/>
        </authorList>
    </citation>
    <scope>NUCLEOTIDE SEQUENCE [LARGE SCALE GENOMIC DNA]</scope>
    <source>
        <strain evidence="2">DSM 11204 / 1A</strain>
    </source>
</reference>